<evidence type="ECO:0000313" key="2">
    <source>
        <dbReference type="EMBL" id="CRZ09239.1"/>
    </source>
</evidence>
<keyword evidence="1" id="KW-0812">Transmembrane</keyword>
<proteinExistence type="predicted"/>
<name>A0A0H5RKI1_9EUKA</name>
<dbReference type="EMBL" id="HACM01008797">
    <property type="protein sequence ID" value="CRZ09239.1"/>
    <property type="molecule type" value="Transcribed_RNA"/>
</dbReference>
<keyword evidence="1" id="KW-1133">Transmembrane helix</keyword>
<organism evidence="2">
    <name type="scientific">Spongospora subterranea</name>
    <dbReference type="NCBI Taxonomy" id="70186"/>
    <lineage>
        <taxon>Eukaryota</taxon>
        <taxon>Sar</taxon>
        <taxon>Rhizaria</taxon>
        <taxon>Endomyxa</taxon>
        <taxon>Phytomyxea</taxon>
        <taxon>Plasmodiophorida</taxon>
        <taxon>Plasmodiophoridae</taxon>
        <taxon>Spongospora</taxon>
    </lineage>
</organism>
<keyword evidence="1" id="KW-0472">Membrane</keyword>
<accession>A0A0H5RKI1</accession>
<protein>
    <submittedName>
        <fullName evidence="2">Uncharacterized protein</fullName>
    </submittedName>
</protein>
<sequence length="263" mass="30246">MNSSPVINGKTSVPPLFMQAPYTQKYSNPVKRPARRKWPKVVGVVVVVLVLIYIVYLFVSQPDPEFVAANEYLIRKLTQYSNTPPTPEQCTAYRQQYEQYHMKYAGNKDRSARRYNHALQAAEQSYFSAYKTSFDQLFHLYQKMDDLINKEGNNWSKATQSIWSSDDKTAAVIASKHVALPPQCIDLQVKLAERVKTSLDVTTTIKDCKSRLDKRAPLNVIIRRKVMWDTLFGKTLSFPVSTDVCDLIVYVDAWFRIVLVEYG</sequence>
<dbReference type="AlphaFoldDB" id="A0A0H5RKI1"/>
<reference evidence="2" key="1">
    <citation type="submission" date="2015-04" db="EMBL/GenBank/DDBJ databases">
        <title>The genome sequence of the plant pathogenic Rhizarian Plasmodiophora brassicae reveals insights in its biotrophic life cycle and the origin of chitin synthesis.</title>
        <authorList>
            <person name="Schwelm A."/>
            <person name="Fogelqvist J."/>
            <person name="Knaust A."/>
            <person name="Julke S."/>
            <person name="Lilja T."/>
            <person name="Dhandapani V."/>
            <person name="Bonilla-Rosso G."/>
            <person name="Karlsson M."/>
            <person name="Shevchenko A."/>
            <person name="Choi S.R."/>
            <person name="Kim H.G."/>
            <person name="Park J.Y."/>
            <person name="Lim Y.P."/>
            <person name="Ludwig-Muller J."/>
            <person name="Dixelius C."/>
        </authorList>
    </citation>
    <scope>NUCLEOTIDE SEQUENCE</scope>
    <source>
        <tissue evidence="2">Potato root galls</tissue>
    </source>
</reference>
<evidence type="ECO:0000256" key="1">
    <source>
        <dbReference type="SAM" id="Phobius"/>
    </source>
</evidence>
<feature type="transmembrane region" description="Helical" evidence="1">
    <location>
        <begin position="41"/>
        <end position="59"/>
    </location>
</feature>